<dbReference type="Pfam" id="PF14223">
    <property type="entry name" value="Retrotran_gag_2"/>
    <property type="match status" value="1"/>
</dbReference>
<reference evidence="1" key="1">
    <citation type="journal article" date="2019" name="Sci. Rep.">
        <title>Draft genome of Tanacetum cinerariifolium, the natural source of mosquito coil.</title>
        <authorList>
            <person name="Yamashiro T."/>
            <person name="Shiraishi A."/>
            <person name="Satake H."/>
            <person name="Nakayama K."/>
        </authorList>
    </citation>
    <scope>NUCLEOTIDE SEQUENCE</scope>
</reference>
<proteinExistence type="predicted"/>
<comment type="caution">
    <text evidence="1">The sequence shown here is derived from an EMBL/GenBank/DDBJ whole genome shotgun (WGS) entry which is preliminary data.</text>
</comment>
<dbReference type="PANTHER" id="PTHR35317:SF41">
    <property type="entry name" value="RNA-DIRECTED DNA POLYMERASE"/>
    <property type="match status" value="1"/>
</dbReference>
<gene>
    <name evidence="1" type="ORF">Tci_040265</name>
</gene>
<dbReference type="EMBL" id="BKCJ010005720">
    <property type="protein sequence ID" value="GEU68287.1"/>
    <property type="molecule type" value="Genomic_DNA"/>
</dbReference>
<organism evidence="1">
    <name type="scientific">Tanacetum cinerariifolium</name>
    <name type="common">Dalmatian daisy</name>
    <name type="synonym">Chrysanthemum cinerariifolium</name>
    <dbReference type="NCBI Taxonomy" id="118510"/>
    <lineage>
        <taxon>Eukaryota</taxon>
        <taxon>Viridiplantae</taxon>
        <taxon>Streptophyta</taxon>
        <taxon>Embryophyta</taxon>
        <taxon>Tracheophyta</taxon>
        <taxon>Spermatophyta</taxon>
        <taxon>Magnoliopsida</taxon>
        <taxon>eudicotyledons</taxon>
        <taxon>Gunneridae</taxon>
        <taxon>Pentapetalae</taxon>
        <taxon>asterids</taxon>
        <taxon>campanulids</taxon>
        <taxon>Asterales</taxon>
        <taxon>Asteraceae</taxon>
        <taxon>Asteroideae</taxon>
        <taxon>Anthemideae</taxon>
        <taxon>Anthemidinae</taxon>
        <taxon>Tanacetum</taxon>
    </lineage>
</organism>
<name>A0A6L2M529_TANCI</name>
<dbReference type="PANTHER" id="PTHR35317">
    <property type="entry name" value="OS04G0629600 PROTEIN"/>
    <property type="match status" value="1"/>
</dbReference>
<evidence type="ECO:0000313" key="1">
    <source>
        <dbReference type="EMBL" id="GEU68287.1"/>
    </source>
</evidence>
<dbReference type="AlphaFoldDB" id="A0A6L2M529"/>
<accession>A0A6L2M529</accession>
<protein>
    <submittedName>
        <fullName evidence="1">Zinc finger, CCHC-type</fullName>
    </submittedName>
</protein>
<sequence length="466" mass="50892">MHVAQYSTTKEVWDSIKVLFIGVDLVEKARSQTLRSELESLKMKESETISVFASKLSSIRAKFRNLGTTLESKIIVRKLLNSVPKKFLPIVATIEQYQDLDEMSFEEAVGRLTAFEERIKSQDTLEANNQDKLLLASSNNQTHGKRRVRIKELKTRALLDVMNVVTSATLRGNDQHSSTNVIALIPPKEQAQKGRPKKNKGNAYVGLEENVREGSTGSFRGGAVRGGAVRGGSVRGGSLRGGIVRGGLVRGGRSRNVRGEVSRGGSVTGSRLIDETYSLQIVGGVDTVKSEVSQRNAPATQQTHVATANVIHLTHESQVQGVNDQELTIALIAARALTESASHLLEVRCTLETESVSYFLEPKLKEFFPRRVAAKIASIRVRMLKLWPKQYTGVSVDGVEVVGVFGGGEVSIGIVEVDLEVSGGEFGEVFCVGVSCIMDGEDDEVAGGLVMWQEQWLMVDKMCYGK</sequence>